<keyword evidence="1" id="KW-0444">Lipid biosynthesis</keyword>
<name>A0ABR3F623_9AGAR</name>
<dbReference type="PANTHER" id="PTHR43647:SF1">
    <property type="entry name" value="3-KETO-STEROID REDUCTASE ERG27"/>
    <property type="match status" value="1"/>
</dbReference>
<evidence type="ECO:0000256" key="2">
    <source>
        <dbReference type="ARBA" id="ARBA00022857"/>
    </source>
</evidence>
<dbReference type="GO" id="GO:0000253">
    <property type="term" value="F:3-beta-hydroxysteroid 3-dehydrogenase (NADP+) activity"/>
    <property type="evidence" value="ECO:0007669"/>
    <property type="project" value="UniProtKB-EC"/>
</dbReference>
<keyword evidence="4 7" id="KW-0560">Oxidoreductase</keyword>
<organism evidence="7 8">
    <name type="scientific">Marasmius crinis-equi</name>
    <dbReference type="NCBI Taxonomy" id="585013"/>
    <lineage>
        <taxon>Eukaryota</taxon>
        <taxon>Fungi</taxon>
        <taxon>Dikarya</taxon>
        <taxon>Basidiomycota</taxon>
        <taxon>Agaricomycotina</taxon>
        <taxon>Agaricomycetes</taxon>
        <taxon>Agaricomycetidae</taxon>
        <taxon>Agaricales</taxon>
        <taxon>Marasmiineae</taxon>
        <taxon>Marasmiaceae</taxon>
        <taxon>Marasmius</taxon>
    </lineage>
</organism>
<gene>
    <name evidence="7" type="primary">ERG27</name>
    <name evidence="7" type="ORF">V5O48_011284</name>
</gene>
<keyword evidence="5" id="KW-0443">Lipid metabolism</keyword>
<dbReference type="Proteomes" id="UP001465976">
    <property type="component" value="Unassembled WGS sequence"/>
</dbReference>
<reference evidence="7 8" key="1">
    <citation type="submission" date="2024-02" db="EMBL/GenBank/DDBJ databases">
        <title>A draft genome for the cacao thread blight pathogen Marasmius crinis-equi.</title>
        <authorList>
            <person name="Cohen S.P."/>
            <person name="Baruah I.K."/>
            <person name="Amoako-Attah I."/>
            <person name="Bukari Y."/>
            <person name="Meinhardt L.W."/>
            <person name="Bailey B.A."/>
        </authorList>
    </citation>
    <scope>NUCLEOTIDE SEQUENCE [LARGE SCALE GENOMIC DNA]</scope>
    <source>
        <strain evidence="7 8">GH-76</strain>
    </source>
</reference>
<evidence type="ECO:0000256" key="4">
    <source>
        <dbReference type="ARBA" id="ARBA00023002"/>
    </source>
</evidence>
<dbReference type="SUPFAM" id="SSF51735">
    <property type="entry name" value="NAD(P)-binding Rossmann-fold domains"/>
    <property type="match status" value="1"/>
</dbReference>
<dbReference type="EC" id="1.1.1.270" evidence="7"/>
<comment type="caution">
    <text evidence="7">The sequence shown here is derived from an EMBL/GenBank/DDBJ whole genome shotgun (WGS) entry which is preliminary data.</text>
</comment>
<evidence type="ECO:0000256" key="3">
    <source>
        <dbReference type="ARBA" id="ARBA00022955"/>
    </source>
</evidence>
<comment type="similarity">
    <text evidence="6">Belongs to the short-chain dehydrogenases/reductases (SDR) family. ERG27 subfamily.</text>
</comment>
<keyword evidence="3" id="KW-0752">Steroid biosynthesis</keyword>
<protein>
    <submittedName>
        <fullName evidence="7">3-keto-steroid reductase</fullName>
        <ecNumber evidence="7">1.1.1.270</ecNumber>
    </submittedName>
</protein>
<evidence type="ECO:0000313" key="8">
    <source>
        <dbReference type="Proteomes" id="UP001465976"/>
    </source>
</evidence>
<evidence type="ECO:0000256" key="1">
    <source>
        <dbReference type="ARBA" id="ARBA00022516"/>
    </source>
</evidence>
<dbReference type="EMBL" id="JBAHYK010000892">
    <property type="protein sequence ID" value="KAL0570677.1"/>
    <property type="molecule type" value="Genomic_DNA"/>
</dbReference>
<sequence>MSKPWPVIIVTGANGGVGFGICHRLLFQLSESLPSDIRLRPVGEEKTPLDTECDDQIPPCDGLTLILACRNKRRAEVAKEKLLGLLDGYVEKLKKSPGYTGHAEVFRRNLRIENYDLDLGMLSSVTKFAKQVADRHPYVSHLICNAGVATFANIDWWQCAVQIVTEPLAALSTPMFYTENWGETSLDGFGWVWQCNVFGHYVLFRELQPLLQSHKYPGNARIIWTSSLKALPTYEPDDWQLKLTQKPYSASKYQTELIATHLDRLELRRPPGEKLVRHFVSHPSVCHTNIAQNLIPPILDHIKWVVFYLARLLGSIYHPISFEKGALAAVWLSLISMSSVSTVLVSTATNGHSESSESKARPPVKFGSCCDRFGKPIVGVQAIECWNPEEAERLVQKCEESYQKEKAHQRWRPQPEAASEKM</sequence>
<dbReference type="InterPro" id="IPR036291">
    <property type="entry name" value="NAD(P)-bd_dom_sf"/>
</dbReference>
<dbReference type="PANTHER" id="PTHR43647">
    <property type="entry name" value="DEHYDROGENASE"/>
    <property type="match status" value="1"/>
</dbReference>
<evidence type="ECO:0000313" key="7">
    <source>
        <dbReference type="EMBL" id="KAL0570677.1"/>
    </source>
</evidence>
<proteinExistence type="inferred from homology"/>
<keyword evidence="2" id="KW-0521">NADP</keyword>
<dbReference type="Gene3D" id="3.40.50.720">
    <property type="entry name" value="NAD(P)-binding Rossmann-like Domain"/>
    <property type="match status" value="1"/>
</dbReference>
<dbReference type="InterPro" id="IPR051593">
    <property type="entry name" value="Ergosterol_Biosynth_ERG27"/>
</dbReference>
<evidence type="ECO:0000256" key="5">
    <source>
        <dbReference type="ARBA" id="ARBA00023098"/>
    </source>
</evidence>
<keyword evidence="8" id="KW-1185">Reference proteome</keyword>
<evidence type="ECO:0000256" key="6">
    <source>
        <dbReference type="ARBA" id="ARBA00023593"/>
    </source>
</evidence>
<accession>A0ABR3F623</accession>